<gene>
    <name evidence="2" type="ORF">K0M31_013942</name>
</gene>
<reference evidence="2" key="1">
    <citation type="submission" date="2021-10" db="EMBL/GenBank/DDBJ databases">
        <title>Melipona bicolor Genome sequencing and assembly.</title>
        <authorList>
            <person name="Araujo N.S."/>
            <person name="Arias M.C."/>
        </authorList>
    </citation>
    <scope>NUCLEOTIDE SEQUENCE</scope>
    <source>
        <strain evidence="2">USP_2M_L1-L4_2017</strain>
        <tissue evidence="2">Whole body</tissue>
    </source>
</reference>
<keyword evidence="3" id="KW-1185">Reference proteome</keyword>
<evidence type="ECO:0000313" key="3">
    <source>
        <dbReference type="Proteomes" id="UP001177670"/>
    </source>
</evidence>
<sequence length="119" mass="13817">MLMKRLNHPIPLAEATIPRIRLHFRLCKFAVCKSLFTNGYATVNLVIMNNASTKRKPHSQTGVKMIPTRNFTADIAKLLDHLSTRAAEHELSRYPLPAKEKKLEETRTKNAQLRRRERR</sequence>
<dbReference type="EMBL" id="JAHYIQ010000004">
    <property type="protein sequence ID" value="KAK1132559.1"/>
    <property type="molecule type" value="Genomic_DNA"/>
</dbReference>
<organism evidence="2 3">
    <name type="scientific">Melipona bicolor</name>
    <dbReference type="NCBI Taxonomy" id="60889"/>
    <lineage>
        <taxon>Eukaryota</taxon>
        <taxon>Metazoa</taxon>
        <taxon>Ecdysozoa</taxon>
        <taxon>Arthropoda</taxon>
        <taxon>Hexapoda</taxon>
        <taxon>Insecta</taxon>
        <taxon>Pterygota</taxon>
        <taxon>Neoptera</taxon>
        <taxon>Endopterygota</taxon>
        <taxon>Hymenoptera</taxon>
        <taxon>Apocrita</taxon>
        <taxon>Aculeata</taxon>
        <taxon>Apoidea</taxon>
        <taxon>Anthophila</taxon>
        <taxon>Apidae</taxon>
        <taxon>Melipona</taxon>
    </lineage>
</organism>
<evidence type="ECO:0000313" key="2">
    <source>
        <dbReference type="EMBL" id="KAK1132559.1"/>
    </source>
</evidence>
<feature type="region of interest" description="Disordered" evidence="1">
    <location>
        <begin position="90"/>
        <end position="119"/>
    </location>
</feature>
<comment type="caution">
    <text evidence="2">The sequence shown here is derived from an EMBL/GenBank/DDBJ whole genome shotgun (WGS) entry which is preliminary data.</text>
</comment>
<feature type="compositionally biased region" description="Basic and acidic residues" evidence="1">
    <location>
        <begin position="90"/>
        <end position="108"/>
    </location>
</feature>
<dbReference type="AlphaFoldDB" id="A0AA40G7K5"/>
<proteinExistence type="predicted"/>
<dbReference type="Proteomes" id="UP001177670">
    <property type="component" value="Unassembled WGS sequence"/>
</dbReference>
<evidence type="ECO:0000256" key="1">
    <source>
        <dbReference type="SAM" id="MobiDB-lite"/>
    </source>
</evidence>
<name>A0AA40G7K5_9HYME</name>
<accession>A0AA40G7K5</accession>
<protein>
    <submittedName>
        <fullName evidence="2">Uncharacterized protein</fullName>
    </submittedName>
</protein>